<keyword evidence="2" id="KW-1185">Reference proteome</keyword>
<evidence type="ECO:0000313" key="2">
    <source>
        <dbReference type="Proteomes" id="UP000789366"/>
    </source>
</evidence>
<accession>A0ACA9QF18</accession>
<evidence type="ECO:0000313" key="1">
    <source>
        <dbReference type="EMBL" id="CAG8745250.1"/>
    </source>
</evidence>
<proteinExistence type="predicted"/>
<comment type="caution">
    <text evidence="1">The sequence shown here is derived from an EMBL/GenBank/DDBJ whole genome shotgun (WGS) entry which is preliminary data.</text>
</comment>
<gene>
    <name evidence="1" type="ORF">SPELUC_LOCUS14090</name>
</gene>
<protein>
    <submittedName>
        <fullName evidence="1">16130_t:CDS:1</fullName>
    </submittedName>
</protein>
<dbReference type="EMBL" id="CAJVPW010039946">
    <property type="protein sequence ID" value="CAG8745250.1"/>
    <property type="molecule type" value="Genomic_DNA"/>
</dbReference>
<dbReference type="Proteomes" id="UP000789366">
    <property type="component" value="Unassembled WGS sequence"/>
</dbReference>
<organism evidence="1 2">
    <name type="scientific">Cetraspora pellucida</name>
    <dbReference type="NCBI Taxonomy" id="1433469"/>
    <lineage>
        <taxon>Eukaryota</taxon>
        <taxon>Fungi</taxon>
        <taxon>Fungi incertae sedis</taxon>
        <taxon>Mucoromycota</taxon>
        <taxon>Glomeromycotina</taxon>
        <taxon>Glomeromycetes</taxon>
        <taxon>Diversisporales</taxon>
        <taxon>Gigasporaceae</taxon>
        <taxon>Cetraspora</taxon>
    </lineage>
</organism>
<reference evidence="1" key="1">
    <citation type="submission" date="2021-06" db="EMBL/GenBank/DDBJ databases">
        <authorList>
            <person name="Kallberg Y."/>
            <person name="Tangrot J."/>
            <person name="Rosling A."/>
        </authorList>
    </citation>
    <scope>NUCLEOTIDE SEQUENCE</scope>
    <source>
        <strain evidence="1">28 12/20/2015</strain>
    </source>
</reference>
<feature type="non-terminal residue" evidence="1">
    <location>
        <position position="1"/>
    </location>
</feature>
<sequence>GKVISEYYCDAKRLKMMVAALTHVNINKEPNSNNCPLKVSLVGVAHSKLQKVNNDENVIIKTLVNDYTTQEHKFPKESMLFVVGEMEIIQDELYVYARDINYVGTHLLAKKQLSEPSNSQLAVASPKLIHSKLLAMHRNIIGESEKVSDGLTLTKPIDSNEIDLNQSDVSTFNSRLSKCLKTKKVNELTRDLLEIDDLELAKFSFTGDELQVNQNVVDDHDKKSDKSDDEINVNKISAKNNEYEKGNGSSSAKGIRNHEME</sequence>
<feature type="non-terminal residue" evidence="1">
    <location>
        <position position="261"/>
    </location>
</feature>
<name>A0ACA9QF18_9GLOM</name>